<feature type="compositionally biased region" description="Basic and acidic residues" evidence="9">
    <location>
        <begin position="432"/>
        <end position="442"/>
    </location>
</feature>
<dbReference type="RefSeq" id="XP_008087059.1">
    <property type="nucleotide sequence ID" value="XM_008088868.1"/>
</dbReference>
<dbReference type="Gene3D" id="1.20.1250.20">
    <property type="entry name" value="MFS general substrate transporter like domains"/>
    <property type="match status" value="2"/>
</dbReference>
<feature type="transmembrane region" description="Helical" evidence="10">
    <location>
        <begin position="283"/>
        <end position="304"/>
    </location>
</feature>
<gene>
    <name evidence="11" type="ORF">GLAREA_01652</name>
</gene>
<evidence type="ECO:0000313" key="11">
    <source>
        <dbReference type="EMBL" id="EPE25740.1"/>
    </source>
</evidence>
<feature type="compositionally biased region" description="Basic and acidic residues" evidence="9">
    <location>
        <begin position="395"/>
        <end position="404"/>
    </location>
</feature>
<evidence type="ECO:0000256" key="6">
    <source>
        <dbReference type="ARBA" id="ARBA00023136"/>
    </source>
</evidence>
<evidence type="ECO:0000256" key="5">
    <source>
        <dbReference type="ARBA" id="ARBA00022989"/>
    </source>
</evidence>
<feature type="transmembrane region" description="Helical" evidence="10">
    <location>
        <begin position="686"/>
        <end position="708"/>
    </location>
</feature>
<dbReference type="PANTHER" id="PTHR43791:SF4">
    <property type="entry name" value="PANTOTHENATE TRANSPORTER FEN2"/>
    <property type="match status" value="1"/>
</dbReference>
<protein>
    <submittedName>
        <fullName evidence="11">MFS general substrate transporter</fullName>
    </submittedName>
</protein>
<dbReference type="InterPro" id="IPR011701">
    <property type="entry name" value="MFS"/>
</dbReference>
<dbReference type="GO" id="GO:0005886">
    <property type="term" value="C:plasma membrane"/>
    <property type="evidence" value="ECO:0007669"/>
    <property type="project" value="UniProtKB-SubCell"/>
</dbReference>
<evidence type="ECO:0000256" key="3">
    <source>
        <dbReference type="ARBA" id="ARBA00022475"/>
    </source>
</evidence>
<dbReference type="AlphaFoldDB" id="S3CIW7"/>
<feature type="region of interest" description="Disordered" evidence="9">
    <location>
        <begin position="369"/>
        <end position="442"/>
    </location>
</feature>
<feature type="transmembrane region" description="Helical" evidence="10">
    <location>
        <begin position="482"/>
        <end position="498"/>
    </location>
</feature>
<evidence type="ECO:0000256" key="7">
    <source>
        <dbReference type="ARBA" id="ARBA00037968"/>
    </source>
</evidence>
<dbReference type="Proteomes" id="UP000016922">
    <property type="component" value="Unassembled WGS sequence"/>
</dbReference>
<feature type="coiled-coil region" evidence="8">
    <location>
        <begin position="24"/>
        <end position="58"/>
    </location>
</feature>
<dbReference type="EMBL" id="KE145371">
    <property type="protein sequence ID" value="EPE25740.1"/>
    <property type="molecule type" value="Genomic_DNA"/>
</dbReference>
<dbReference type="SUPFAM" id="SSF103473">
    <property type="entry name" value="MFS general substrate transporter"/>
    <property type="match status" value="1"/>
</dbReference>
<feature type="transmembrane region" description="Helical" evidence="10">
    <location>
        <begin position="551"/>
        <end position="570"/>
    </location>
</feature>
<evidence type="ECO:0000256" key="2">
    <source>
        <dbReference type="ARBA" id="ARBA00022448"/>
    </source>
</evidence>
<dbReference type="GO" id="GO:0098717">
    <property type="term" value="P:pantothenate import across plasma membrane"/>
    <property type="evidence" value="ECO:0007669"/>
    <property type="project" value="TreeGrafter"/>
</dbReference>
<dbReference type="HOGENOM" id="CLU_321598_0_0_1"/>
<reference evidence="11 12" key="1">
    <citation type="journal article" date="2013" name="BMC Genomics">
        <title>Genomics-driven discovery of the pneumocandin biosynthetic gene cluster in the fungus Glarea lozoyensis.</title>
        <authorList>
            <person name="Chen L."/>
            <person name="Yue Q."/>
            <person name="Zhang X."/>
            <person name="Xiang M."/>
            <person name="Wang C."/>
            <person name="Li S."/>
            <person name="Che Y."/>
            <person name="Ortiz-Lopez F.J."/>
            <person name="Bills G.F."/>
            <person name="Liu X."/>
            <person name="An Z."/>
        </authorList>
    </citation>
    <scope>NUCLEOTIDE SEQUENCE [LARGE SCALE GENOMIC DNA]</scope>
    <source>
        <strain evidence="12">ATCC 20868 / MF5171</strain>
    </source>
</reference>
<accession>S3CIW7</accession>
<evidence type="ECO:0000256" key="8">
    <source>
        <dbReference type="SAM" id="Coils"/>
    </source>
</evidence>
<evidence type="ECO:0000256" key="10">
    <source>
        <dbReference type="SAM" id="Phobius"/>
    </source>
</evidence>
<keyword evidence="6 10" id="KW-0472">Membrane</keyword>
<dbReference type="GeneID" id="19460710"/>
<organism evidence="11 12">
    <name type="scientific">Glarea lozoyensis (strain ATCC 20868 / MF5171)</name>
    <dbReference type="NCBI Taxonomy" id="1116229"/>
    <lineage>
        <taxon>Eukaryota</taxon>
        <taxon>Fungi</taxon>
        <taxon>Dikarya</taxon>
        <taxon>Ascomycota</taxon>
        <taxon>Pezizomycotina</taxon>
        <taxon>Leotiomycetes</taxon>
        <taxon>Helotiales</taxon>
        <taxon>Helotiaceae</taxon>
        <taxon>Glarea</taxon>
    </lineage>
</organism>
<dbReference type="FunFam" id="1.20.1250.20:FF:000386">
    <property type="entry name" value="MFS general substrate transporter"/>
    <property type="match status" value="1"/>
</dbReference>
<feature type="compositionally biased region" description="Basic residues" evidence="9">
    <location>
        <begin position="75"/>
        <end position="89"/>
    </location>
</feature>
<comment type="similarity">
    <text evidence="7">Belongs to the major facilitator superfamily. Allantoate permease family.</text>
</comment>
<feature type="transmembrane region" description="Helical" evidence="10">
    <location>
        <begin position="847"/>
        <end position="867"/>
    </location>
</feature>
<feature type="compositionally biased region" description="Basic and acidic residues" evidence="9">
    <location>
        <begin position="886"/>
        <end position="901"/>
    </location>
</feature>
<feature type="compositionally biased region" description="Basic and acidic residues" evidence="9">
    <location>
        <begin position="369"/>
        <end position="380"/>
    </location>
</feature>
<dbReference type="InterPro" id="IPR036259">
    <property type="entry name" value="MFS_trans_sf"/>
</dbReference>
<keyword evidence="4 10" id="KW-0812">Transmembrane</keyword>
<dbReference type="FunFam" id="1.20.1250.20:FF:000065">
    <property type="entry name" value="Putative MFS pantothenate transporter"/>
    <property type="match status" value="1"/>
</dbReference>
<keyword evidence="5 10" id="KW-1133">Transmembrane helix</keyword>
<feature type="transmembrane region" description="Helical" evidence="10">
    <location>
        <begin position="813"/>
        <end position="835"/>
    </location>
</feature>
<evidence type="ECO:0000313" key="12">
    <source>
        <dbReference type="Proteomes" id="UP000016922"/>
    </source>
</evidence>
<sequence>MPAMETITIINKSGKVVSTGKQLVNIFKDARDAYETKKKEKKEEMKAERQKRIAYKAAQNLIEAREDTASVASSRRSHRSTRSSRHHKDKALTSRPPLSHIPEGSVSSSQRNRSARPHGKRSSSQDGSRHPSPLFDDVQPGMVRRHTDLGAPAPGQMTRAGTLPPPYSLHRSVSDPDVRADKIDMNLAYGELHERPGSRDSNKEEELEEGLSKLESLLLEAHCVQHSATTIIANLQKNPEAMAAVALTLAELSNILKTMGPAVLASLKASSPAAFALLASPQFLIAGGVALGVTIVMFGGYKIVKQIKAKNELAAAQEANRQEEALVYDSFEMGSVESWRRGIADAESESIEGVYLTPGAVKLKSKIRERAKEERQRPKAPESACSERSVKTHRSVREKEHASDVRSSTFATREIPIRSSSSKMLPAPSESGRSKRGESKGKELVIVSSEKKKKSSSLSVFLNKHKDKKTIVYGMKARRHDYFFILSFCCLMYFMNYLDRSNLANAYVSGMKEELSFTGNQYNQINTVFTVGYVIGQIPSNLALYHLKPRIFFPSMMILWGSLTMISAAAQHPQHLMAIRFFQGIAESSTFVGTHYILGSWYTSRELGKRSGIFTSLALALHNRRSHHPPIAIYGLLLFPDTPSTTSAPYLSPTERSLAISRIPTVPERQPWNWHFLQRVFSSYHIYGFTILWIIAGETESFSSNALLSLYLKSLKRYSVSQLNNYPTGVPAVGIISTLFFATLTDFLGGRRYIVAYFIGVTGIATAVMILCSQDVGVRMAAYYWAGSVYACQATFFAWANDAMRWREDSVRAVVIASMNCGSNAVNAWWSLVFYGASEAPDFTKGMWAMIGCCIALAVWASGLLYFTAREEKHRVLEVSNGEGDVDSKDLGEEVVTKSSA</sequence>
<evidence type="ECO:0000256" key="4">
    <source>
        <dbReference type="ARBA" id="ARBA00022692"/>
    </source>
</evidence>
<feature type="transmembrane region" description="Helical" evidence="10">
    <location>
        <begin position="728"/>
        <end position="748"/>
    </location>
</feature>
<proteinExistence type="inferred from homology"/>
<feature type="transmembrane region" description="Helical" evidence="10">
    <location>
        <begin position="782"/>
        <end position="801"/>
    </location>
</feature>
<feature type="region of interest" description="Disordered" evidence="9">
    <location>
        <begin position="882"/>
        <end position="901"/>
    </location>
</feature>
<feature type="transmembrane region" description="Helical" evidence="10">
    <location>
        <begin position="755"/>
        <end position="776"/>
    </location>
</feature>
<dbReference type="GO" id="GO:0015233">
    <property type="term" value="F:pantothenate transmembrane transporter activity"/>
    <property type="evidence" value="ECO:0007669"/>
    <property type="project" value="TreeGrafter"/>
</dbReference>
<evidence type="ECO:0000256" key="1">
    <source>
        <dbReference type="ARBA" id="ARBA00004651"/>
    </source>
</evidence>
<dbReference type="eggNOG" id="KOG2533">
    <property type="taxonomic scope" value="Eukaryota"/>
</dbReference>
<dbReference type="PANTHER" id="PTHR43791">
    <property type="entry name" value="PERMEASE-RELATED"/>
    <property type="match status" value="1"/>
</dbReference>
<keyword evidence="3" id="KW-1003">Cell membrane</keyword>
<keyword evidence="12" id="KW-1185">Reference proteome</keyword>
<dbReference type="Pfam" id="PF07690">
    <property type="entry name" value="MFS_1"/>
    <property type="match status" value="1"/>
</dbReference>
<dbReference type="KEGG" id="glz:GLAREA_01652"/>
<comment type="subcellular location">
    <subcellularLocation>
        <location evidence="1">Cell membrane</location>
        <topology evidence="1">Multi-pass membrane protein</topology>
    </subcellularLocation>
</comment>
<dbReference type="OrthoDB" id="3639251at2759"/>
<feature type="region of interest" description="Disordered" evidence="9">
    <location>
        <begin position="62"/>
        <end position="167"/>
    </location>
</feature>
<keyword evidence="8" id="KW-0175">Coiled coil</keyword>
<name>S3CIW7_GLAL2</name>
<keyword evidence="2" id="KW-0813">Transport</keyword>
<evidence type="ECO:0000256" key="9">
    <source>
        <dbReference type="SAM" id="MobiDB-lite"/>
    </source>
</evidence>